<dbReference type="Proteomes" id="UP001175344">
    <property type="component" value="Unassembled WGS sequence"/>
</dbReference>
<evidence type="ECO:0000256" key="3">
    <source>
        <dbReference type="ARBA" id="ARBA00023125"/>
    </source>
</evidence>
<dbReference type="PROSITE" id="PS51898">
    <property type="entry name" value="TYR_RECOMBINASE"/>
    <property type="match status" value="1"/>
</dbReference>
<evidence type="ECO:0000256" key="4">
    <source>
        <dbReference type="ARBA" id="ARBA00023172"/>
    </source>
</evidence>
<evidence type="ECO:0000313" key="7">
    <source>
        <dbReference type="Proteomes" id="UP001175344"/>
    </source>
</evidence>
<dbReference type="Gene3D" id="1.10.443.10">
    <property type="entry name" value="Intergrase catalytic core"/>
    <property type="match status" value="1"/>
</dbReference>
<dbReference type="PANTHER" id="PTHR30349:SF41">
    <property type="entry name" value="INTEGRASE_RECOMBINASE PROTEIN MJ0367-RELATED"/>
    <property type="match status" value="1"/>
</dbReference>
<sequence length="430" mass="50922">MNKRYSVKKIMASDGNRFCMILDSKNGLPLYYQNIYLSLLYKQKNKSFNTVLRNAYTLIAFENYLIESNINLIERIRSKTFLSFTEIYSLSEQLRVKNKKQKVIDIKEYKKINQENLHYRLTVISSYISWIYESYFSTTIYETNIILKSVNLLFRKHKPKLNSQLYLNNDFKSLEKESLDILLQCLEPESQYNPFVDISCRKRNQLIILILQETGMRGGELLNLKISDFNKEKRYLKVCKRVNDPADPRVFQPLVKTFERELNISKKLSMQISSYIDNDRSFYSKSLNHNYLFITQKSGPTEGFPLSISAYHKVIKQISRIEFNGVSFQNFTGHCLRHTWNYIYSLKYIGVTDQYRLTQLDRIRCVRMGWKMNSKTALIYNNRYISEETLKAFEEADLVNNEIINKIEGEIDESINVRKLLGVKSKRQQK</sequence>
<protein>
    <submittedName>
        <fullName evidence="6">Site-specific integrase</fullName>
    </submittedName>
</protein>
<name>A0ABU6KWY6_ENTAS</name>
<feature type="domain" description="Tyr recombinase" evidence="5">
    <location>
        <begin position="181"/>
        <end position="395"/>
    </location>
</feature>
<dbReference type="CDD" id="cd00397">
    <property type="entry name" value="DNA_BRE_C"/>
    <property type="match status" value="1"/>
</dbReference>
<dbReference type="InterPro" id="IPR050090">
    <property type="entry name" value="Tyrosine_recombinase_XerCD"/>
</dbReference>
<comment type="caution">
    <text evidence="6">The sequence shown here is derived from an EMBL/GenBank/DDBJ whole genome shotgun (WGS) entry which is preliminary data.</text>
</comment>
<dbReference type="InterPro" id="IPR011010">
    <property type="entry name" value="DNA_brk_join_enz"/>
</dbReference>
<dbReference type="SUPFAM" id="SSF56349">
    <property type="entry name" value="DNA breaking-rejoining enzymes"/>
    <property type="match status" value="1"/>
</dbReference>
<evidence type="ECO:0000256" key="1">
    <source>
        <dbReference type="ARBA" id="ARBA00008857"/>
    </source>
</evidence>
<keyword evidence="2" id="KW-0229">DNA integration</keyword>
<dbReference type="PANTHER" id="PTHR30349">
    <property type="entry name" value="PHAGE INTEGRASE-RELATED"/>
    <property type="match status" value="1"/>
</dbReference>
<accession>A0ABU6KWY6</accession>
<proteinExistence type="inferred from homology"/>
<dbReference type="InterPro" id="IPR013762">
    <property type="entry name" value="Integrase-like_cat_sf"/>
</dbReference>
<keyword evidence="7" id="KW-1185">Reference proteome</keyword>
<comment type="similarity">
    <text evidence="1">Belongs to the 'phage' integrase family.</text>
</comment>
<evidence type="ECO:0000259" key="5">
    <source>
        <dbReference type="PROSITE" id="PS51898"/>
    </source>
</evidence>
<dbReference type="Pfam" id="PF00589">
    <property type="entry name" value="Phage_integrase"/>
    <property type="match status" value="1"/>
</dbReference>
<dbReference type="EMBL" id="JARTQQ020000001">
    <property type="protein sequence ID" value="MEC5730519.1"/>
    <property type="molecule type" value="Genomic_DNA"/>
</dbReference>
<evidence type="ECO:0000313" key="6">
    <source>
        <dbReference type="EMBL" id="MEC5730519.1"/>
    </source>
</evidence>
<reference evidence="6 7" key="1">
    <citation type="journal article" date="2023" name="Nat. Commun.">
        <title>Genomic dissection of endemic carbapenem resistance reveals metallo-beta-lactamase dissemination through clonal, plasmid and integron transfer.</title>
        <authorList>
            <person name="Macesic N."/>
            <person name="Hawkey J."/>
            <person name="Vezina B."/>
            <person name="Wisniewski J.A."/>
            <person name="Cottingham H."/>
            <person name="Blakeway L.V."/>
            <person name="Harshegyi T."/>
            <person name="Pragastis K."/>
            <person name="Badoordeen G.Z."/>
            <person name="Dennison A."/>
            <person name="Spelman D.W."/>
            <person name="Jenney A.W.J."/>
            <person name="Peleg A.Y."/>
        </authorList>
    </citation>
    <scope>NUCLEOTIDE SEQUENCE [LARGE SCALE GENOMIC DNA]</scope>
    <source>
        <strain evidence="6 7">CPO239</strain>
    </source>
</reference>
<organism evidence="6 7">
    <name type="scientific">Enterobacter asburiae</name>
    <dbReference type="NCBI Taxonomy" id="61645"/>
    <lineage>
        <taxon>Bacteria</taxon>
        <taxon>Pseudomonadati</taxon>
        <taxon>Pseudomonadota</taxon>
        <taxon>Gammaproteobacteria</taxon>
        <taxon>Enterobacterales</taxon>
        <taxon>Enterobacteriaceae</taxon>
        <taxon>Enterobacter</taxon>
        <taxon>Enterobacter cloacae complex</taxon>
    </lineage>
</organism>
<dbReference type="RefSeq" id="WP_174260720.1">
    <property type="nucleotide sequence ID" value="NZ_JAJAIX010000001.1"/>
</dbReference>
<keyword evidence="4" id="KW-0233">DNA recombination</keyword>
<keyword evidence="3" id="KW-0238">DNA-binding</keyword>
<dbReference type="InterPro" id="IPR002104">
    <property type="entry name" value="Integrase_catalytic"/>
</dbReference>
<evidence type="ECO:0000256" key="2">
    <source>
        <dbReference type="ARBA" id="ARBA00022908"/>
    </source>
</evidence>
<gene>
    <name evidence="6" type="ORF">QAA55_019180</name>
</gene>